<feature type="domain" description="HTH iclR-type" evidence="7">
    <location>
        <begin position="52"/>
        <end position="114"/>
    </location>
</feature>
<reference evidence="9 10" key="1">
    <citation type="submission" date="2017-03" db="EMBL/GenBank/DDBJ databases">
        <title>Pseudomonas azotoformans: Salt tolerant bacteria having multiple plant growth promoting attributes.</title>
        <authorList>
            <person name="Srivastava A.K."/>
            <person name="Sharma A."/>
            <person name="Srivastava A.K."/>
            <person name="Jamali H."/>
            <person name="Yadav J."/>
            <person name="Srivastava R."/>
            <person name="Kashyap P.L."/>
            <person name="Chakdar H."/>
            <person name="Saxena A.K."/>
        </authorList>
    </citation>
    <scope>NUCLEOTIDE SEQUENCE [LARGE SCALE GENOMIC DNA]</scope>
    <source>
        <strain evidence="9 10">SC 14</strain>
    </source>
</reference>
<evidence type="ECO:0000256" key="3">
    <source>
        <dbReference type="ARBA" id="ARBA00023163"/>
    </source>
</evidence>
<dbReference type="PANTHER" id="PTHR30136">
    <property type="entry name" value="HELIX-TURN-HELIX TRANSCRIPTIONAL REGULATOR, ICLR FAMILY"/>
    <property type="match status" value="1"/>
</dbReference>
<accession>A0A4V1K1G8</accession>
<evidence type="ECO:0000256" key="1">
    <source>
        <dbReference type="ARBA" id="ARBA00023015"/>
    </source>
</evidence>
<feature type="signal peptide" evidence="6">
    <location>
        <begin position="1"/>
        <end position="15"/>
    </location>
</feature>
<evidence type="ECO:0000313" key="10">
    <source>
        <dbReference type="Proteomes" id="UP000290481"/>
    </source>
</evidence>
<dbReference type="Gene3D" id="3.30.450.40">
    <property type="match status" value="1"/>
</dbReference>
<dbReference type="SUPFAM" id="SSF55781">
    <property type="entry name" value="GAF domain-like"/>
    <property type="match status" value="1"/>
</dbReference>
<dbReference type="Gene3D" id="1.10.10.10">
    <property type="entry name" value="Winged helix-like DNA-binding domain superfamily/Winged helix DNA-binding domain"/>
    <property type="match status" value="1"/>
</dbReference>
<proteinExistence type="predicted"/>
<dbReference type="PROSITE" id="PS51077">
    <property type="entry name" value="HTH_ICLR"/>
    <property type="match status" value="1"/>
</dbReference>
<dbReference type="Pfam" id="PF09339">
    <property type="entry name" value="HTH_IclR"/>
    <property type="match status" value="1"/>
</dbReference>
<evidence type="ECO:0000259" key="8">
    <source>
        <dbReference type="PROSITE" id="PS51078"/>
    </source>
</evidence>
<keyword evidence="6" id="KW-0732">Signal</keyword>
<evidence type="ECO:0000256" key="6">
    <source>
        <dbReference type="SAM" id="SignalP"/>
    </source>
</evidence>
<keyword evidence="2" id="KW-0238">DNA-binding</keyword>
<dbReference type="GO" id="GO:0045892">
    <property type="term" value="P:negative regulation of DNA-templated transcription"/>
    <property type="evidence" value="ECO:0007669"/>
    <property type="project" value="TreeGrafter"/>
</dbReference>
<comment type="caution">
    <text evidence="9">The sequence shown here is derived from an EMBL/GenBank/DDBJ whole genome shotgun (WGS) entry which is preliminary data.</text>
</comment>
<dbReference type="Pfam" id="PF01614">
    <property type="entry name" value="IclR_C"/>
    <property type="match status" value="1"/>
</dbReference>
<dbReference type="Proteomes" id="UP000290481">
    <property type="component" value="Unassembled WGS sequence"/>
</dbReference>
<dbReference type="EMBL" id="MZZJ01000002">
    <property type="protein sequence ID" value="RXE54306.1"/>
    <property type="molecule type" value="Genomic_DNA"/>
</dbReference>
<dbReference type="InterPro" id="IPR029016">
    <property type="entry name" value="GAF-like_dom_sf"/>
</dbReference>
<evidence type="ECO:0000259" key="7">
    <source>
        <dbReference type="PROSITE" id="PS51077"/>
    </source>
</evidence>
<name>A0A4V1K1G8_PSEAZ</name>
<evidence type="ECO:0000256" key="2">
    <source>
        <dbReference type="ARBA" id="ARBA00023125"/>
    </source>
</evidence>
<dbReference type="AlphaFoldDB" id="A0A4V1K1G8"/>
<dbReference type="InterPro" id="IPR050707">
    <property type="entry name" value="HTH_MetabolicPath_Reg"/>
</dbReference>
<sequence>MALFLFLLTSWSSLAVTCGLRQAHLSKGAGLIKQQVTGASAMQVSGAEDPKGSSQDRLMRLLELFSGDSKSDWSVDEAAIELGLSASHTYRYFRTLSGAGYISAFTPGRYVLGPAIIALDRKMRLGDPMIQAARLVMGDMLNAAPADSIAILCRYFQEHVMCVHEEFTTRFKQDISYERGLPRPLYQGAASKVILAHLPLRQVKPYYEGVTGEFERFGLGANWAQVKQTLRSLRNESVVITSGELGNSAAGISAAVFDDKRVIGSISIVIPVVDASPEVRTLLAPIVAKAGAEMTQKMTVLASSGS</sequence>
<gene>
    <name evidence="9" type="ORF">B4O85_05575</name>
</gene>
<dbReference type="PANTHER" id="PTHR30136:SF24">
    <property type="entry name" value="HTH-TYPE TRANSCRIPTIONAL REPRESSOR ALLR"/>
    <property type="match status" value="1"/>
</dbReference>
<organism evidence="9 10">
    <name type="scientific">Pseudomonas azotoformans</name>
    <dbReference type="NCBI Taxonomy" id="47878"/>
    <lineage>
        <taxon>Bacteria</taxon>
        <taxon>Pseudomonadati</taxon>
        <taxon>Pseudomonadota</taxon>
        <taxon>Gammaproteobacteria</taxon>
        <taxon>Pseudomonadales</taxon>
        <taxon>Pseudomonadaceae</taxon>
        <taxon>Pseudomonas</taxon>
    </lineage>
</organism>
<dbReference type="InterPro" id="IPR005471">
    <property type="entry name" value="Tscrpt_reg_IclR_N"/>
</dbReference>
<feature type="chain" id="PRO_5020541373" description="HTH-type transcriptional repressor AllR" evidence="6">
    <location>
        <begin position="16"/>
        <end position="306"/>
    </location>
</feature>
<dbReference type="GO" id="GO:0003677">
    <property type="term" value="F:DNA binding"/>
    <property type="evidence" value="ECO:0007669"/>
    <property type="project" value="UniProtKB-KW"/>
</dbReference>
<protein>
    <recommendedName>
        <fullName evidence="4">HTH-type transcriptional repressor AllR</fullName>
    </recommendedName>
    <alternativeName>
        <fullName evidence="5">Negative regulator of allantoin and glyoxylate utilization operons</fullName>
    </alternativeName>
</protein>
<keyword evidence="1" id="KW-0805">Transcription regulation</keyword>
<dbReference type="PROSITE" id="PS51078">
    <property type="entry name" value="ICLR_ED"/>
    <property type="match status" value="1"/>
</dbReference>
<dbReference type="SUPFAM" id="SSF46785">
    <property type="entry name" value="Winged helix' DNA-binding domain"/>
    <property type="match status" value="1"/>
</dbReference>
<evidence type="ECO:0000256" key="4">
    <source>
        <dbReference type="ARBA" id="ARBA00040379"/>
    </source>
</evidence>
<dbReference type="InterPro" id="IPR036390">
    <property type="entry name" value="WH_DNA-bd_sf"/>
</dbReference>
<dbReference type="InterPro" id="IPR036388">
    <property type="entry name" value="WH-like_DNA-bd_sf"/>
</dbReference>
<dbReference type="GO" id="GO:0003700">
    <property type="term" value="F:DNA-binding transcription factor activity"/>
    <property type="evidence" value="ECO:0007669"/>
    <property type="project" value="TreeGrafter"/>
</dbReference>
<evidence type="ECO:0000313" key="9">
    <source>
        <dbReference type="EMBL" id="RXE54306.1"/>
    </source>
</evidence>
<keyword evidence="3" id="KW-0804">Transcription</keyword>
<dbReference type="InterPro" id="IPR014757">
    <property type="entry name" value="Tscrpt_reg_IclR_C"/>
</dbReference>
<feature type="domain" description="IclR-ED" evidence="8">
    <location>
        <begin position="108"/>
        <end position="300"/>
    </location>
</feature>
<evidence type="ECO:0000256" key="5">
    <source>
        <dbReference type="ARBA" id="ARBA00042627"/>
    </source>
</evidence>